<dbReference type="EMBL" id="CP006272">
    <property type="protein sequence ID" value="AGZ41015.1"/>
    <property type="molecule type" value="Genomic_DNA"/>
</dbReference>
<feature type="region of interest" description="Disordered" evidence="1">
    <location>
        <begin position="1"/>
        <end position="69"/>
    </location>
</feature>
<accession>U5VZ59</accession>
<dbReference type="HOGENOM" id="CLU_2766530_0_0_11"/>
<dbReference type="RefSeq" id="WP_023361074.1">
    <property type="nucleotide sequence ID" value="NC_022657.1"/>
</dbReference>
<feature type="compositionally biased region" description="Polar residues" evidence="1">
    <location>
        <begin position="1"/>
        <end position="10"/>
    </location>
</feature>
<proteinExistence type="predicted"/>
<protein>
    <submittedName>
        <fullName evidence="2">Uncharacterized protein</fullName>
    </submittedName>
</protein>
<evidence type="ECO:0000313" key="2">
    <source>
        <dbReference type="EMBL" id="AGZ41015.1"/>
    </source>
</evidence>
<evidence type="ECO:0000313" key="3">
    <source>
        <dbReference type="Proteomes" id="UP000017746"/>
    </source>
</evidence>
<keyword evidence="3" id="KW-1185">Reference proteome</keyword>
<dbReference type="OrthoDB" id="9961040at2"/>
<dbReference type="PATRIC" id="fig|1246995.3.peg.2771"/>
<dbReference type="KEGG" id="afs:AFR_13645"/>
<dbReference type="Proteomes" id="UP000017746">
    <property type="component" value="Chromosome"/>
</dbReference>
<name>U5VZ59_9ACTN</name>
<dbReference type="AlphaFoldDB" id="U5VZ59"/>
<reference evidence="2 3" key="1">
    <citation type="journal article" date="2014" name="J. Biotechnol.">
        <title>Complete genome sequence of the actinobacterium Actinoplanes friuliensis HAG 010964, producer of the lipopeptide antibiotic friulimycin.</title>
        <authorList>
            <person name="Ruckert C."/>
            <person name="Szczepanowski R."/>
            <person name="Albersmeier A."/>
            <person name="Goesmann A."/>
            <person name="Fischer N."/>
            <person name="Steinkamper A."/>
            <person name="Puhler A."/>
            <person name="Biener R."/>
            <person name="Schwartz D."/>
            <person name="Kalinowski J."/>
        </authorList>
    </citation>
    <scope>NUCLEOTIDE SEQUENCE [LARGE SCALE GENOMIC DNA]</scope>
    <source>
        <strain evidence="2 3">DSM 7358</strain>
    </source>
</reference>
<evidence type="ECO:0000256" key="1">
    <source>
        <dbReference type="SAM" id="MobiDB-lite"/>
    </source>
</evidence>
<gene>
    <name evidence="2" type="ORF">AFR_13645</name>
</gene>
<dbReference type="STRING" id="1246995.AFR_13645"/>
<feature type="compositionally biased region" description="Basic and acidic residues" evidence="1">
    <location>
        <begin position="19"/>
        <end position="34"/>
    </location>
</feature>
<sequence length="69" mass="7173">MSANGDTDPTSEPVGPGRPSDELEHWLTDLRTEVSADPSGWIDKDSGGEPAGVEEAAEPSTGGRHRAAD</sequence>
<organism evidence="2 3">
    <name type="scientific">Actinoplanes friuliensis DSM 7358</name>
    <dbReference type="NCBI Taxonomy" id="1246995"/>
    <lineage>
        <taxon>Bacteria</taxon>
        <taxon>Bacillati</taxon>
        <taxon>Actinomycetota</taxon>
        <taxon>Actinomycetes</taxon>
        <taxon>Micromonosporales</taxon>
        <taxon>Micromonosporaceae</taxon>
        <taxon>Actinoplanes</taxon>
    </lineage>
</organism>